<dbReference type="FunFam" id="3.40.50.2000:FF:000040">
    <property type="entry name" value="UDP-glycosyltransferase 76C1"/>
    <property type="match status" value="1"/>
</dbReference>
<dbReference type="GO" id="GO:0080044">
    <property type="term" value="F:quercetin 7-O-glucosyltransferase activity"/>
    <property type="evidence" value="ECO:0007669"/>
    <property type="project" value="TreeGrafter"/>
</dbReference>
<evidence type="ECO:0000256" key="2">
    <source>
        <dbReference type="ARBA" id="ARBA00022676"/>
    </source>
</evidence>
<proteinExistence type="inferred from homology"/>
<dbReference type="GO" id="GO:0080043">
    <property type="term" value="F:quercetin 3-O-glucosyltransferase activity"/>
    <property type="evidence" value="ECO:0007669"/>
    <property type="project" value="TreeGrafter"/>
</dbReference>
<dbReference type="SUPFAM" id="SSF53756">
    <property type="entry name" value="UDP-Glycosyltransferase/glycogen phosphorylase"/>
    <property type="match status" value="1"/>
</dbReference>
<dbReference type="InterPro" id="IPR035595">
    <property type="entry name" value="UDP_glycos_trans_CS"/>
</dbReference>
<accession>A0AAV5K5P6</accession>
<comment type="caution">
    <text evidence="5">The sequence shown here is derived from an EMBL/GenBank/DDBJ whole genome shotgun (WGS) entry which is preliminary data.</text>
</comment>
<keyword evidence="2 4" id="KW-0328">Glycosyltransferase</keyword>
<reference evidence="5 6" key="1">
    <citation type="journal article" date="2021" name="Commun. Biol.">
        <title>The genome of Shorea leprosula (Dipterocarpaceae) highlights the ecological relevance of drought in aseasonal tropical rainforests.</title>
        <authorList>
            <person name="Ng K.K.S."/>
            <person name="Kobayashi M.J."/>
            <person name="Fawcett J.A."/>
            <person name="Hatakeyama M."/>
            <person name="Paape T."/>
            <person name="Ng C.H."/>
            <person name="Ang C.C."/>
            <person name="Tnah L.H."/>
            <person name="Lee C.T."/>
            <person name="Nishiyama T."/>
            <person name="Sese J."/>
            <person name="O'Brien M.J."/>
            <person name="Copetti D."/>
            <person name="Mohd Noor M.I."/>
            <person name="Ong R.C."/>
            <person name="Putra M."/>
            <person name="Sireger I.Z."/>
            <person name="Indrioko S."/>
            <person name="Kosugi Y."/>
            <person name="Izuno A."/>
            <person name="Isagi Y."/>
            <person name="Lee S.L."/>
            <person name="Shimizu K.K."/>
        </authorList>
    </citation>
    <scope>NUCLEOTIDE SEQUENCE [LARGE SCALE GENOMIC DNA]</scope>
    <source>
        <strain evidence="5">214</strain>
    </source>
</reference>
<keyword evidence="6" id="KW-1185">Reference proteome</keyword>
<name>A0AAV5K5P6_9ROSI</name>
<dbReference type="EMBL" id="BPVZ01000050">
    <property type="protein sequence ID" value="GKV18521.1"/>
    <property type="molecule type" value="Genomic_DNA"/>
</dbReference>
<dbReference type="CDD" id="cd03784">
    <property type="entry name" value="GT1_Gtf-like"/>
    <property type="match status" value="1"/>
</dbReference>
<comment type="similarity">
    <text evidence="1 4">Belongs to the UDP-glycosyltransferase family.</text>
</comment>
<organism evidence="5 6">
    <name type="scientific">Rubroshorea leprosula</name>
    <dbReference type="NCBI Taxonomy" id="152421"/>
    <lineage>
        <taxon>Eukaryota</taxon>
        <taxon>Viridiplantae</taxon>
        <taxon>Streptophyta</taxon>
        <taxon>Embryophyta</taxon>
        <taxon>Tracheophyta</taxon>
        <taxon>Spermatophyta</taxon>
        <taxon>Magnoliopsida</taxon>
        <taxon>eudicotyledons</taxon>
        <taxon>Gunneridae</taxon>
        <taxon>Pentapetalae</taxon>
        <taxon>rosids</taxon>
        <taxon>malvids</taxon>
        <taxon>Malvales</taxon>
        <taxon>Dipterocarpaceae</taxon>
        <taxon>Rubroshorea</taxon>
    </lineage>
</organism>
<evidence type="ECO:0000256" key="1">
    <source>
        <dbReference type="ARBA" id="ARBA00009995"/>
    </source>
</evidence>
<protein>
    <submittedName>
        <fullName evidence="5">Uncharacterized protein</fullName>
    </submittedName>
</protein>
<dbReference type="AlphaFoldDB" id="A0AAV5K5P6"/>
<evidence type="ECO:0000256" key="3">
    <source>
        <dbReference type="ARBA" id="ARBA00022679"/>
    </source>
</evidence>
<dbReference type="Pfam" id="PF00201">
    <property type="entry name" value="UDPGT"/>
    <property type="match status" value="1"/>
</dbReference>
<keyword evidence="3 4" id="KW-0808">Transferase</keyword>
<evidence type="ECO:0000313" key="5">
    <source>
        <dbReference type="EMBL" id="GKV18521.1"/>
    </source>
</evidence>
<dbReference type="Gene3D" id="3.40.50.2000">
    <property type="entry name" value="Glycogen Phosphorylase B"/>
    <property type="match status" value="2"/>
</dbReference>
<dbReference type="Proteomes" id="UP001054252">
    <property type="component" value="Unassembled WGS sequence"/>
</dbReference>
<dbReference type="PROSITE" id="PS00375">
    <property type="entry name" value="UDPGT"/>
    <property type="match status" value="1"/>
</dbReference>
<sequence>MRLLEERKAAASSKSSDSLWAVDRSCISWLDQQAIQSVVYVSFGSITLLTREHLIEVWYGLVNSERRFLWVVRPEPVVGHGEEDIPVKLMEGTKERGYLVEWAPQEEVLAHAAVGGFLTHSGWSSALESLVAGVPMSCWAYFADQQVNSRFVGEVWKLGLDIKDVCDRNVVEKMVNELMVEKKEEFLESARKMARLAKGSVGVGGSSFCDLDRLIEDIRLMSLKKS</sequence>
<evidence type="ECO:0000313" key="6">
    <source>
        <dbReference type="Proteomes" id="UP001054252"/>
    </source>
</evidence>
<dbReference type="PANTHER" id="PTHR11926:SF1392">
    <property type="entry name" value="GLYCOSYLTRANSFERASE"/>
    <property type="match status" value="1"/>
</dbReference>
<dbReference type="InterPro" id="IPR002213">
    <property type="entry name" value="UDP_glucos_trans"/>
</dbReference>
<evidence type="ECO:0000256" key="4">
    <source>
        <dbReference type="RuleBase" id="RU003718"/>
    </source>
</evidence>
<gene>
    <name evidence="5" type="ORF">SLEP1_g28887</name>
</gene>
<dbReference type="PANTHER" id="PTHR11926">
    <property type="entry name" value="GLUCOSYL/GLUCURONOSYL TRANSFERASES"/>
    <property type="match status" value="1"/>
</dbReference>